<feature type="compositionally biased region" description="Low complexity" evidence="1">
    <location>
        <begin position="16"/>
        <end position="28"/>
    </location>
</feature>
<keyword evidence="3" id="KW-1185">Reference proteome</keyword>
<evidence type="ECO:0000313" key="3">
    <source>
        <dbReference type="Proteomes" id="UP000256970"/>
    </source>
</evidence>
<dbReference type="Proteomes" id="UP000256970">
    <property type="component" value="Unassembled WGS sequence"/>
</dbReference>
<evidence type="ECO:0008006" key="4">
    <source>
        <dbReference type="Google" id="ProtNLM"/>
    </source>
</evidence>
<feature type="region of interest" description="Disordered" evidence="1">
    <location>
        <begin position="1"/>
        <end position="28"/>
    </location>
</feature>
<dbReference type="EMBL" id="FNXT01001290">
    <property type="protein sequence ID" value="SZX77541.1"/>
    <property type="molecule type" value="Genomic_DNA"/>
</dbReference>
<dbReference type="AlphaFoldDB" id="A0A383WJF1"/>
<gene>
    <name evidence="2" type="ORF">BQ4739_LOCUS17897</name>
</gene>
<proteinExistence type="predicted"/>
<accession>A0A383WJF1</accession>
<sequence>MSRAVTFSPAVEPRASDPLPRSSSSSSRKCAAAPLPKEAFFVIHNYDFSEAIGGVTVLHYLADRLNRLYGAITPVAFVTPRTVATNPGYMTPHLPAWRNASDGIAVYPEVESRNWMNANKVIRWVLWFPGGDGGAQALQYDPKDLIACYAPGICTEFTEQYTVKPLRLIDYGLEYLHDLPVAAQRQGNITYMGKTKWRRQGTGQAFQRTYPHMAPGEPLPRSMLKRERLEKFAKADMFISYDAGTWRNVEAALAGAKSVVIPVEGVTKEEW</sequence>
<evidence type="ECO:0000256" key="1">
    <source>
        <dbReference type="SAM" id="MobiDB-lite"/>
    </source>
</evidence>
<evidence type="ECO:0000313" key="2">
    <source>
        <dbReference type="EMBL" id="SZX77541.1"/>
    </source>
</evidence>
<reference evidence="2 3" key="1">
    <citation type="submission" date="2016-10" db="EMBL/GenBank/DDBJ databases">
        <authorList>
            <person name="Cai Z."/>
        </authorList>
    </citation>
    <scope>NUCLEOTIDE SEQUENCE [LARGE SCALE GENOMIC DNA]</scope>
</reference>
<organism evidence="2 3">
    <name type="scientific">Tetradesmus obliquus</name>
    <name type="common">Green alga</name>
    <name type="synonym">Acutodesmus obliquus</name>
    <dbReference type="NCBI Taxonomy" id="3088"/>
    <lineage>
        <taxon>Eukaryota</taxon>
        <taxon>Viridiplantae</taxon>
        <taxon>Chlorophyta</taxon>
        <taxon>core chlorophytes</taxon>
        <taxon>Chlorophyceae</taxon>
        <taxon>CS clade</taxon>
        <taxon>Sphaeropleales</taxon>
        <taxon>Scenedesmaceae</taxon>
        <taxon>Tetradesmus</taxon>
    </lineage>
</organism>
<protein>
    <recommendedName>
        <fullName evidence="4">Glycosyltransferase family 1 protein</fullName>
    </recommendedName>
</protein>
<name>A0A383WJF1_TETOB</name>